<reference evidence="2" key="1">
    <citation type="submission" date="2020-09" db="EMBL/GenBank/DDBJ databases">
        <authorList>
            <person name="Kikuchi T."/>
        </authorList>
    </citation>
    <scope>NUCLEOTIDE SEQUENCE</scope>
    <source>
        <strain evidence="2">SH1</strain>
    </source>
</reference>
<gene>
    <name evidence="2" type="ORF">BOKJ2_LOCUS13759</name>
</gene>
<name>A0A811LNQ0_9BILA</name>
<evidence type="ECO:0000313" key="2">
    <source>
        <dbReference type="EMBL" id="CAD5229700.1"/>
    </source>
</evidence>
<sequence length="83" mass="9431">MRCYLFRRKTDASCSPPLHTQPGFTSNTHRIREETSTKEKIVMSSTAALEINQVSSMENTGFCSLFSSSSVRRRVIILQHSYS</sequence>
<feature type="region of interest" description="Disordered" evidence="1">
    <location>
        <begin position="17"/>
        <end position="39"/>
    </location>
</feature>
<keyword evidence="3" id="KW-1185">Reference proteome</keyword>
<organism evidence="2 3">
    <name type="scientific">Bursaphelenchus okinawaensis</name>
    <dbReference type="NCBI Taxonomy" id="465554"/>
    <lineage>
        <taxon>Eukaryota</taxon>
        <taxon>Metazoa</taxon>
        <taxon>Ecdysozoa</taxon>
        <taxon>Nematoda</taxon>
        <taxon>Chromadorea</taxon>
        <taxon>Rhabditida</taxon>
        <taxon>Tylenchina</taxon>
        <taxon>Tylenchomorpha</taxon>
        <taxon>Aphelenchoidea</taxon>
        <taxon>Aphelenchoididae</taxon>
        <taxon>Bursaphelenchus</taxon>
    </lineage>
</organism>
<dbReference type="AlphaFoldDB" id="A0A811LNQ0"/>
<dbReference type="Proteomes" id="UP000783686">
    <property type="component" value="Unassembled WGS sequence"/>
</dbReference>
<proteinExistence type="predicted"/>
<accession>A0A811LNQ0</accession>
<evidence type="ECO:0000313" key="3">
    <source>
        <dbReference type="Proteomes" id="UP000614601"/>
    </source>
</evidence>
<feature type="compositionally biased region" description="Basic and acidic residues" evidence="1">
    <location>
        <begin position="30"/>
        <end position="39"/>
    </location>
</feature>
<comment type="caution">
    <text evidence="2">The sequence shown here is derived from an EMBL/GenBank/DDBJ whole genome shotgun (WGS) entry which is preliminary data.</text>
</comment>
<dbReference type="EMBL" id="CAJFDH010000006">
    <property type="protein sequence ID" value="CAD5229700.1"/>
    <property type="molecule type" value="Genomic_DNA"/>
</dbReference>
<dbReference type="Proteomes" id="UP000614601">
    <property type="component" value="Unassembled WGS sequence"/>
</dbReference>
<dbReference type="EMBL" id="CAJFCW020000006">
    <property type="protein sequence ID" value="CAG9127201.1"/>
    <property type="molecule type" value="Genomic_DNA"/>
</dbReference>
<protein>
    <submittedName>
        <fullName evidence="2">Uncharacterized protein</fullName>
    </submittedName>
</protein>
<evidence type="ECO:0000256" key="1">
    <source>
        <dbReference type="SAM" id="MobiDB-lite"/>
    </source>
</evidence>